<comment type="caution">
    <text evidence="1">The sequence shown here is derived from an EMBL/GenBank/DDBJ whole genome shotgun (WGS) entry which is preliminary data.</text>
</comment>
<evidence type="ECO:0000313" key="2">
    <source>
        <dbReference type="Proteomes" id="UP000004968"/>
    </source>
</evidence>
<sequence length="64" mass="7679">MHDIVLLFYSDDFTILSYNFTFISSVSKKYAKKDKIVLTVRAVLMLSYYKKRREKTNIKEVSYE</sequence>
<organism evidence="1 2">
    <name type="scientific">Hungatella hathewayi DSM 13479</name>
    <dbReference type="NCBI Taxonomy" id="566550"/>
    <lineage>
        <taxon>Bacteria</taxon>
        <taxon>Bacillati</taxon>
        <taxon>Bacillota</taxon>
        <taxon>Clostridia</taxon>
        <taxon>Lachnospirales</taxon>
        <taxon>Lachnospiraceae</taxon>
        <taxon>Hungatella</taxon>
    </lineage>
</organism>
<dbReference type="Proteomes" id="UP000004968">
    <property type="component" value="Unassembled WGS sequence"/>
</dbReference>
<proteinExistence type="predicted"/>
<dbReference type="EMBL" id="ACIO01000254">
    <property type="protein sequence ID" value="EFC98551.1"/>
    <property type="molecule type" value="Genomic_DNA"/>
</dbReference>
<gene>
    <name evidence="1" type="ORF">CLOSTHATH_03258</name>
</gene>
<dbReference type="HOGENOM" id="CLU_2861676_0_0_9"/>
<accession>D3AI20</accession>
<name>D3AI20_9FIRM</name>
<dbReference type="AlphaFoldDB" id="D3AI20"/>
<evidence type="ECO:0000313" key="1">
    <source>
        <dbReference type="EMBL" id="EFC98551.1"/>
    </source>
</evidence>
<reference evidence="1 2" key="1">
    <citation type="submission" date="2010-01" db="EMBL/GenBank/DDBJ databases">
        <authorList>
            <person name="Weinstock G."/>
            <person name="Sodergren E."/>
            <person name="Clifton S."/>
            <person name="Fulton L."/>
            <person name="Fulton B."/>
            <person name="Courtney L."/>
            <person name="Fronick C."/>
            <person name="Harrison M."/>
            <person name="Strong C."/>
            <person name="Farmer C."/>
            <person name="Delahaunty K."/>
            <person name="Markovic C."/>
            <person name="Hall O."/>
            <person name="Minx P."/>
            <person name="Tomlinson C."/>
            <person name="Mitreva M."/>
            <person name="Nelson J."/>
            <person name="Hou S."/>
            <person name="Wollam A."/>
            <person name="Pepin K.H."/>
            <person name="Johnson M."/>
            <person name="Bhonagiri V."/>
            <person name="Nash W.E."/>
            <person name="Warren W."/>
            <person name="Chinwalla A."/>
            <person name="Mardis E.R."/>
            <person name="Wilson R.K."/>
        </authorList>
    </citation>
    <scope>NUCLEOTIDE SEQUENCE [LARGE SCALE GENOMIC DNA]</scope>
    <source>
        <strain evidence="1 2">DSM 13479</strain>
    </source>
</reference>
<protein>
    <submittedName>
        <fullName evidence="1">Uncharacterized protein</fullName>
    </submittedName>
</protein>